<dbReference type="STRING" id="1123024.GCA_000423625_01318"/>
<dbReference type="SFLD" id="SFLDS00003">
    <property type="entry name" value="Haloacid_Dehalogenase"/>
    <property type="match status" value="1"/>
</dbReference>
<gene>
    <name evidence="1" type="primary">idgB</name>
    <name evidence="1" type="ORF">PA7_09850</name>
</gene>
<accession>A0A511D2L5</accession>
<dbReference type="InterPro" id="IPR050155">
    <property type="entry name" value="HAD-like_hydrolase_sf"/>
</dbReference>
<dbReference type="OrthoDB" id="9797743at2"/>
<comment type="caution">
    <text evidence="1">The sequence shown here is derived from an EMBL/GenBank/DDBJ whole genome shotgun (WGS) entry which is preliminary data.</text>
</comment>
<dbReference type="PANTHER" id="PTHR43434">
    <property type="entry name" value="PHOSPHOGLYCOLATE PHOSPHATASE"/>
    <property type="match status" value="1"/>
</dbReference>
<protein>
    <submittedName>
        <fullName evidence="1">Haloacid dehalogenase</fullName>
    </submittedName>
</protein>
<dbReference type="RefSeq" id="WP_028929370.1">
    <property type="nucleotide sequence ID" value="NZ_AUII01000004.1"/>
</dbReference>
<dbReference type="InterPro" id="IPR041492">
    <property type="entry name" value="HAD_2"/>
</dbReference>
<dbReference type="AlphaFoldDB" id="A0A511D2L5"/>
<sequence length="213" mass="22191">MSDFDTVLLDLDGTLVDSAAGIFGSLRDAFDELGVPWPEDSVGPAILGPPLHETLPSIIGAEATRAVMQAYRRRYAEEGLHRSIPYPGIAELLHELAGRGARLALATSKAEVHARVILENLGWSDLFAEIVGDTLDAGLPTKAAVIAEALARLGGHDGAVMIGDRRTDVVGARAHGIDCLGAGWGYGEPDELAAAGAVAIVESPAALGPMLIR</sequence>
<dbReference type="EMBL" id="BJVI01000006">
    <property type="protein sequence ID" value="GEL17148.1"/>
    <property type="molecule type" value="Genomic_DNA"/>
</dbReference>
<dbReference type="GO" id="GO:0004713">
    <property type="term" value="F:protein tyrosine kinase activity"/>
    <property type="evidence" value="ECO:0007669"/>
    <property type="project" value="TreeGrafter"/>
</dbReference>
<dbReference type="SUPFAM" id="SSF56784">
    <property type="entry name" value="HAD-like"/>
    <property type="match status" value="1"/>
</dbReference>
<name>A0A511D2L5_9PSEU</name>
<dbReference type="InterPro" id="IPR036412">
    <property type="entry name" value="HAD-like_sf"/>
</dbReference>
<dbReference type="PANTHER" id="PTHR43434:SF20">
    <property type="entry name" value="5'-NUCLEOTIDASE"/>
    <property type="match status" value="1"/>
</dbReference>
<dbReference type="Gene3D" id="3.40.50.1000">
    <property type="entry name" value="HAD superfamily/HAD-like"/>
    <property type="match status" value="1"/>
</dbReference>
<dbReference type="InterPro" id="IPR023214">
    <property type="entry name" value="HAD_sf"/>
</dbReference>
<organism evidence="1 2">
    <name type="scientific">Pseudonocardia asaccharolytica DSM 44247 = NBRC 16224</name>
    <dbReference type="NCBI Taxonomy" id="1123024"/>
    <lineage>
        <taxon>Bacteria</taxon>
        <taxon>Bacillati</taxon>
        <taxon>Actinomycetota</taxon>
        <taxon>Actinomycetes</taxon>
        <taxon>Pseudonocardiales</taxon>
        <taxon>Pseudonocardiaceae</taxon>
        <taxon>Pseudonocardia</taxon>
    </lineage>
</organism>
<dbReference type="Pfam" id="PF13419">
    <property type="entry name" value="HAD_2"/>
    <property type="match status" value="1"/>
</dbReference>
<dbReference type="InterPro" id="IPR023198">
    <property type="entry name" value="PGP-like_dom2"/>
</dbReference>
<keyword evidence="2" id="KW-1185">Reference proteome</keyword>
<proteinExistence type="predicted"/>
<dbReference type="GO" id="GO:0005829">
    <property type="term" value="C:cytosol"/>
    <property type="evidence" value="ECO:0007669"/>
    <property type="project" value="TreeGrafter"/>
</dbReference>
<dbReference type="Gene3D" id="1.10.150.240">
    <property type="entry name" value="Putative phosphatase, domain 2"/>
    <property type="match status" value="1"/>
</dbReference>
<evidence type="ECO:0000313" key="1">
    <source>
        <dbReference type="EMBL" id="GEL17148.1"/>
    </source>
</evidence>
<dbReference type="SFLD" id="SFLDG01129">
    <property type="entry name" value="C1.5:_HAD__Beta-PGM__Phosphata"/>
    <property type="match status" value="1"/>
</dbReference>
<dbReference type="Proteomes" id="UP000321328">
    <property type="component" value="Unassembled WGS sequence"/>
</dbReference>
<evidence type="ECO:0000313" key="2">
    <source>
        <dbReference type="Proteomes" id="UP000321328"/>
    </source>
</evidence>
<reference evidence="1 2" key="1">
    <citation type="submission" date="2019-07" db="EMBL/GenBank/DDBJ databases">
        <title>Whole genome shotgun sequence of Pseudonocardia asaccharolytica NBRC 16224.</title>
        <authorList>
            <person name="Hosoyama A."/>
            <person name="Uohara A."/>
            <person name="Ohji S."/>
            <person name="Ichikawa N."/>
        </authorList>
    </citation>
    <scope>NUCLEOTIDE SEQUENCE [LARGE SCALE GENOMIC DNA]</scope>
    <source>
        <strain evidence="1 2">NBRC 16224</strain>
    </source>
</reference>